<feature type="transmembrane region" description="Helical" evidence="7">
    <location>
        <begin position="16"/>
        <end position="33"/>
    </location>
</feature>
<evidence type="ECO:0000313" key="10">
    <source>
        <dbReference type="Proteomes" id="UP000191448"/>
    </source>
</evidence>
<evidence type="ECO:0000259" key="8">
    <source>
        <dbReference type="Pfam" id="PF02308"/>
    </source>
</evidence>
<evidence type="ECO:0000256" key="2">
    <source>
        <dbReference type="ARBA" id="ARBA00009298"/>
    </source>
</evidence>
<dbReference type="PRINTS" id="PR01837">
    <property type="entry name" value="MGTCSAPBPROT"/>
</dbReference>
<evidence type="ECO:0000256" key="6">
    <source>
        <dbReference type="ARBA" id="ARBA00023136"/>
    </source>
</evidence>
<keyword evidence="5 7" id="KW-1133">Transmembrane helix</keyword>
<feature type="transmembrane region" description="Helical" evidence="7">
    <location>
        <begin position="80"/>
        <end position="98"/>
    </location>
</feature>
<keyword evidence="3" id="KW-1003">Cell membrane</keyword>
<evidence type="ECO:0000313" key="9">
    <source>
        <dbReference type="EMBL" id="OPX49535.1"/>
    </source>
</evidence>
<dbReference type="AlphaFoldDB" id="A0A1V4SZK3"/>
<name>A0A1V4SZK3_9CLOT</name>
<dbReference type="EMBL" id="LTAY01000023">
    <property type="protein sequence ID" value="OPX49535.1"/>
    <property type="molecule type" value="Genomic_DNA"/>
</dbReference>
<gene>
    <name evidence="9" type="ORF">CLTHE_06320</name>
</gene>
<sequence>MNGKPITGPIYSIHDIIIRLVLAGILAGIIGIERELKSKDAGLRTHFLVGIGSALIMIVSQYGFTDVVIYNNIAVDPSRIAAQVVSGIGFLGAGTIIINKKVVRGLTTAAGIWVAAAIGLASGAGLYWIAIITTVAVLVGLEILQRVFKLNSHKVIELKIIFTSKPKDDLIELLGRNSLHILSFNTETERLEESKRYHINCRFRCKKNVNTLNLLNQINEIPGVSYVNIENV</sequence>
<feature type="transmembrane region" description="Helical" evidence="7">
    <location>
        <begin position="105"/>
        <end position="121"/>
    </location>
</feature>
<feature type="domain" description="MgtC/SapB/SrpB/YhiD N-terminal" evidence="8">
    <location>
        <begin position="20"/>
        <end position="147"/>
    </location>
</feature>
<comment type="similarity">
    <text evidence="2">Belongs to the MgtC/SapB family.</text>
</comment>
<protein>
    <submittedName>
        <fullName evidence="9">Putative Mg(2+) transport ATPase</fullName>
    </submittedName>
</protein>
<dbReference type="InterPro" id="IPR049177">
    <property type="entry name" value="MgtC_SapB_SrpB_YhiD_N"/>
</dbReference>
<dbReference type="Pfam" id="PF02308">
    <property type="entry name" value="MgtC"/>
    <property type="match status" value="1"/>
</dbReference>
<proteinExistence type="inferred from homology"/>
<evidence type="ECO:0000256" key="1">
    <source>
        <dbReference type="ARBA" id="ARBA00004651"/>
    </source>
</evidence>
<evidence type="ECO:0000256" key="7">
    <source>
        <dbReference type="SAM" id="Phobius"/>
    </source>
</evidence>
<dbReference type="NCBIfam" id="NF007431">
    <property type="entry name" value="PRK09977.1"/>
    <property type="match status" value="1"/>
</dbReference>
<reference evidence="9 10" key="1">
    <citation type="submission" date="2016-02" db="EMBL/GenBank/DDBJ databases">
        <title>Genome sequence of Clostridium thermobutyricum DSM 4928.</title>
        <authorList>
            <person name="Poehlein A."/>
            <person name="Daniel R."/>
        </authorList>
    </citation>
    <scope>NUCLEOTIDE SEQUENCE [LARGE SCALE GENOMIC DNA]</scope>
    <source>
        <strain evidence="9 10">DSM 4928</strain>
    </source>
</reference>
<dbReference type="GO" id="GO:0005886">
    <property type="term" value="C:plasma membrane"/>
    <property type="evidence" value="ECO:0007669"/>
    <property type="project" value="UniProtKB-SubCell"/>
</dbReference>
<keyword evidence="6 7" id="KW-0472">Membrane</keyword>
<dbReference type="PANTHER" id="PTHR33778">
    <property type="entry name" value="PROTEIN MGTC"/>
    <property type="match status" value="1"/>
</dbReference>
<dbReference type="RefSeq" id="WP_080021970.1">
    <property type="nucleotide sequence ID" value="NZ_LTAY01000023.1"/>
</dbReference>
<evidence type="ECO:0000256" key="3">
    <source>
        <dbReference type="ARBA" id="ARBA00022475"/>
    </source>
</evidence>
<comment type="subcellular location">
    <subcellularLocation>
        <location evidence="1">Cell membrane</location>
        <topology evidence="1">Multi-pass membrane protein</topology>
    </subcellularLocation>
</comment>
<dbReference type="PANTHER" id="PTHR33778:SF1">
    <property type="entry name" value="MAGNESIUM TRANSPORTER YHID-RELATED"/>
    <property type="match status" value="1"/>
</dbReference>
<comment type="caution">
    <text evidence="9">The sequence shown here is derived from an EMBL/GenBank/DDBJ whole genome shotgun (WGS) entry which is preliminary data.</text>
</comment>
<keyword evidence="4 7" id="KW-0812">Transmembrane</keyword>
<accession>A0A1V4SZK3</accession>
<feature type="transmembrane region" description="Helical" evidence="7">
    <location>
        <begin position="45"/>
        <end position="64"/>
    </location>
</feature>
<dbReference type="OrthoDB" id="9811198at2"/>
<dbReference type="InterPro" id="IPR003416">
    <property type="entry name" value="MgtC/SapB/SrpB/YhiD_fam"/>
</dbReference>
<evidence type="ECO:0000256" key="5">
    <source>
        <dbReference type="ARBA" id="ARBA00022989"/>
    </source>
</evidence>
<evidence type="ECO:0000256" key="4">
    <source>
        <dbReference type="ARBA" id="ARBA00022692"/>
    </source>
</evidence>
<dbReference type="Proteomes" id="UP000191448">
    <property type="component" value="Unassembled WGS sequence"/>
</dbReference>
<organism evidence="9 10">
    <name type="scientific">Clostridium thermobutyricum DSM 4928</name>
    <dbReference type="NCBI Taxonomy" id="1121339"/>
    <lineage>
        <taxon>Bacteria</taxon>
        <taxon>Bacillati</taxon>
        <taxon>Bacillota</taxon>
        <taxon>Clostridia</taxon>
        <taxon>Eubacteriales</taxon>
        <taxon>Clostridiaceae</taxon>
        <taxon>Clostridium</taxon>
    </lineage>
</organism>